<dbReference type="STRING" id="1514971.AUR64_15330"/>
<evidence type="ECO:0000313" key="3">
    <source>
        <dbReference type="EMBL" id="KTG09164.1"/>
    </source>
</evidence>
<dbReference type="AlphaFoldDB" id="A0A0W1R7I4"/>
<organism evidence="3 4">
    <name type="scientific">Haloprofundus marisrubri</name>
    <dbReference type="NCBI Taxonomy" id="1514971"/>
    <lineage>
        <taxon>Archaea</taxon>
        <taxon>Methanobacteriati</taxon>
        <taxon>Methanobacteriota</taxon>
        <taxon>Stenosarchaea group</taxon>
        <taxon>Halobacteria</taxon>
        <taxon>Halobacteriales</taxon>
        <taxon>Haloferacaceae</taxon>
        <taxon>Haloprofundus</taxon>
    </lineage>
</organism>
<sequence>MFDELLGRAELKRRIEELEEKNHHLERRAAAEEERRADAATARQEAEERVNRLEDRIAELDDRVERLQDDEEAEFDFRGTETLRGARLDEVLDRLGSFRTGPEGALTAMVDDETLPKAVEDAFGERASLVRRAVPCLVYTDDAGLVGAALSPPLAPDEFCEWGGSFRMDESWFRPTGRFAFAVARADLFALGVYDGRERLSQRGFESDVKEKHSKGGFSQARFERIRDGQIADHVEKCREAIDESDAETTILVGDREVVRELRDEVDVTATSDASGSPEEALEEGFHDFWATELRLL</sequence>
<gene>
    <name evidence="3" type="ORF">AUR64_15330</name>
</gene>
<keyword evidence="4" id="KW-1185">Reference proteome</keyword>
<dbReference type="InterPro" id="IPR042226">
    <property type="entry name" value="eFR1_2_sf"/>
</dbReference>
<protein>
    <recommendedName>
        <fullName evidence="2">Actinobacteria/chloroflexi VLRF1 release factor domain-containing protein</fullName>
    </recommendedName>
</protein>
<feature type="domain" description="Actinobacteria/chloroflexi VLRF1 release factor" evidence="2">
    <location>
        <begin position="178"/>
        <end position="295"/>
    </location>
</feature>
<reference evidence="3 4" key="1">
    <citation type="submission" date="2015-12" db="EMBL/GenBank/DDBJ databases">
        <title>Haloprofundus marisrubri gen. nov., sp. nov., an extremely halophilic archaeon isolated from the Discovery deep brine-seawater interface in the Red Sea.</title>
        <authorList>
            <person name="Zhang G."/>
            <person name="Stingl U."/>
            <person name="Rashid M."/>
        </authorList>
    </citation>
    <scope>NUCLEOTIDE SEQUENCE [LARGE SCALE GENOMIC DNA]</scope>
    <source>
        <strain evidence="3 4">SB9</strain>
    </source>
</reference>
<name>A0A0W1R7I4_9EURY</name>
<comment type="caution">
    <text evidence="3">The sequence shown here is derived from an EMBL/GenBank/DDBJ whole genome shotgun (WGS) entry which is preliminary data.</text>
</comment>
<dbReference type="OrthoDB" id="124486at2157"/>
<feature type="region of interest" description="Disordered" evidence="1">
    <location>
        <begin position="19"/>
        <end position="48"/>
    </location>
</feature>
<dbReference type="Proteomes" id="UP000054387">
    <property type="component" value="Unassembled WGS sequence"/>
</dbReference>
<dbReference type="RefSeq" id="WP_058582317.1">
    <property type="nucleotide sequence ID" value="NZ_LOPU01000029.1"/>
</dbReference>
<evidence type="ECO:0000256" key="1">
    <source>
        <dbReference type="SAM" id="MobiDB-lite"/>
    </source>
</evidence>
<dbReference type="InterPro" id="IPR040783">
    <property type="entry name" value="VLRF1"/>
</dbReference>
<dbReference type="Pfam" id="PF18859">
    <property type="entry name" value="acVLRF1"/>
    <property type="match status" value="1"/>
</dbReference>
<evidence type="ECO:0000259" key="2">
    <source>
        <dbReference type="Pfam" id="PF18859"/>
    </source>
</evidence>
<accession>A0A0W1R7I4</accession>
<dbReference type="EMBL" id="LOPU01000029">
    <property type="protein sequence ID" value="KTG09164.1"/>
    <property type="molecule type" value="Genomic_DNA"/>
</dbReference>
<dbReference type="SUPFAM" id="SSF53137">
    <property type="entry name" value="Translational machinery components"/>
    <property type="match status" value="1"/>
</dbReference>
<dbReference type="Gene3D" id="3.30.420.60">
    <property type="entry name" value="eRF1 domain 2"/>
    <property type="match status" value="1"/>
</dbReference>
<evidence type="ECO:0000313" key="4">
    <source>
        <dbReference type="Proteomes" id="UP000054387"/>
    </source>
</evidence>
<proteinExistence type="predicted"/>